<gene>
    <name evidence="4" type="ORF">ACFQ2J_05910</name>
</gene>
<keyword evidence="3" id="KW-0812">Transmembrane</keyword>
<name>A0ABW3KXW3_9BACI</name>
<evidence type="ECO:0000256" key="1">
    <source>
        <dbReference type="ARBA" id="ARBA00004241"/>
    </source>
</evidence>
<reference evidence="5" key="1">
    <citation type="journal article" date="2019" name="Int. J. Syst. Evol. Microbiol.">
        <title>The Global Catalogue of Microorganisms (GCM) 10K type strain sequencing project: providing services to taxonomists for standard genome sequencing and annotation.</title>
        <authorList>
            <consortium name="The Broad Institute Genomics Platform"/>
            <consortium name="The Broad Institute Genome Sequencing Center for Infectious Disease"/>
            <person name="Wu L."/>
            <person name="Ma J."/>
        </authorList>
    </citation>
    <scope>NUCLEOTIDE SEQUENCE [LARGE SCALE GENOMIC DNA]</scope>
    <source>
        <strain evidence="5">CCUG 56607</strain>
    </source>
</reference>
<keyword evidence="3" id="KW-0472">Membrane</keyword>
<protein>
    <submittedName>
        <fullName evidence="4">Prepilin-type N-terminal cleavage/methylation domain-containing protein</fullName>
    </submittedName>
</protein>
<dbReference type="EMBL" id="JBHTKL010000001">
    <property type="protein sequence ID" value="MFD1018734.1"/>
    <property type="molecule type" value="Genomic_DNA"/>
</dbReference>
<evidence type="ECO:0000256" key="2">
    <source>
        <dbReference type="ARBA" id="ARBA00023287"/>
    </source>
</evidence>
<evidence type="ECO:0000313" key="5">
    <source>
        <dbReference type="Proteomes" id="UP001596990"/>
    </source>
</evidence>
<accession>A0ABW3KXW3</accession>
<sequence>MKSNGFTLLEVLFAFSILTFTILTTVPVLTKVQLENEALKEERVALSVLHDQWIAYIYGDYKVAEEEIHAPFPINITFDHENELVKACATWENRKSEQENYCIYGYEYS</sequence>
<dbReference type="Proteomes" id="UP001596990">
    <property type="component" value="Unassembled WGS sequence"/>
</dbReference>
<dbReference type="RefSeq" id="WP_386057459.1">
    <property type="nucleotide sequence ID" value="NZ_JBHTKL010000001.1"/>
</dbReference>
<dbReference type="Pfam" id="PF07963">
    <property type="entry name" value="N_methyl"/>
    <property type="match status" value="1"/>
</dbReference>
<comment type="caution">
    <text evidence="4">The sequence shown here is derived from an EMBL/GenBank/DDBJ whole genome shotgun (WGS) entry which is preliminary data.</text>
</comment>
<proteinExistence type="predicted"/>
<keyword evidence="3" id="KW-1133">Transmembrane helix</keyword>
<dbReference type="InterPro" id="IPR012902">
    <property type="entry name" value="N_methyl_site"/>
</dbReference>
<organism evidence="4 5">
    <name type="scientific">Thalassobacillus hwangdonensis</name>
    <dbReference type="NCBI Taxonomy" id="546108"/>
    <lineage>
        <taxon>Bacteria</taxon>
        <taxon>Bacillati</taxon>
        <taxon>Bacillota</taxon>
        <taxon>Bacilli</taxon>
        <taxon>Bacillales</taxon>
        <taxon>Bacillaceae</taxon>
        <taxon>Thalassobacillus</taxon>
    </lineage>
</organism>
<feature type="transmembrane region" description="Helical" evidence="3">
    <location>
        <begin position="6"/>
        <end position="30"/>
    </location>
</feature>
<keyword evidence="5" id="KW-1185">Reference proteome</keyword>
<evidence type="ECO:0000256" key="3">
    <source>
        <dbReference type="SAM" id="Phobius"/>
    </source>
</evidence>
<comment type="subcellular location">
    <subcellularLocation>
        <location evidence="1">Cell surface</location>
    </subcellularLocation>
</comment>
<keyword evidence="2" id="KW-0178">Competence</keyword>
<evidence type="ECO:0000313" key="4">
    <source>
        <dbReference type="EMBL" id="MFD1018734.1"/>
    </source>
</evidence>